<reference evidence="1 2" key="1">
    <citation type="journal article" date="2019" name="Mol. Biol. Evol.">
        <title>Blast fungal genomes show frequent chromosomal changes, gene gains and losses, and effector gene turnover.</title>
        <authorList>
            <person name="Gomez Luciano L.B."/>
            <person name="Jason Tsai I."/>
            <person name="Chuma I."/>
            <person name="Tosa Y."/>
            <person name="Chen Y.H."/>
            <person name="Li J.Y."/>
            <person name="Li M.Y."/>
            <person name="Jade Lu M.Y."/>
            <person name="Nakayashiki H."/>
            <person name="Li W.H."/>
        </authorList>
    </citation>
    <scope>NUCLEOTIDE SEQUENCE [LARGE SCALE GENOMIC DNA]</scope>
    <source>
        <strain evidence="1">MZ5-1-6</strain>
    </source>
</reference>
<organism evidence="1 2">
    <name type="scientific">Pyricularia oryzae</name>
    <name type="common">Rice blast fungus</name>
    <name type="synonym">Magnaporthe oryzae</name>
    <dbReference type="NCBI Taxonomy" id="318829"/>
    <lineage>
        <taxon>Eukaryota</taxon>
        <taxon>Fungi</taxon>
        <taxon>Dikarya</taxon>
        <taxon>Ascomycota</taxon>
        <taxon>Pezizomycotina</taxon>
        <taxon>Sordariomycetes</taxon>
        <taxon>Sordariomycetidae</taxon>
        <taxon>Magnaporthales</taxon>
        <taxon>Pyriculariaceae</taxon>
        <taxon>Pyricularia</taxon>
    </lineage>
</organism>
<proteinExistence type="predicted"/>
<dbReference type="VEuPathDB" id="FungiDB:M_BR32_EuGene_00118331"/>
<accession>A0A4P7N6T8</accession>
<dbReference type="AlphaFoldDB" id="A0A4P7N6T8"/>
<dbReference type="EMBL" id="CP034206">
    <property type="protein sequence ID" value="QBZ58133.1"/>
    <property type="molecule type" value="Genomic_DNA"/>
</dbReference>
<evidence type="ECO:0000313" key="2">
    <source>
        <dbReference type="Proteomes" id="UP000294847"/>
    </source>
</evidence>
<evidence type="ECO:0000313" key="1">
    <source>
        <dbReference type="EMBL" id="QBZ58133.1"/>
    </source>
</evidence>
<sequence length="161" mass="17502">MKSFTAVSVLATALAALAPGASAANCYGSATWGSVQEYQTTASAICRGSESYTWQSDCQRGPVGGQCCTQHEAWFKGTRGRRDYCWDAFNNIIAQCIQKEGRNGGEWTWSSGGLTQNYYLQSNRVCRSKRELQHNAINGVISEGAFNTTSDATSVETEESK</sequence>
<name>A0A4P7N6T8_PYROR</name>
<dbReference type="Proteomes" id="UP000294847">
    <property type="component" value="Chromosome 3"/>
</dbReference>
<gene>
    <name evidence="1" type="ORF">PoMZ_03074</name>
</gene>
<protein>
    <submittedName>
        <fullName evidence="1">Uncharacterized protein</fullName>
    </submittedName>
</protein>